<dbReference type="PANTHER" id="PTHR21576">
    <property type="entry name" value="UNCHARACTERIZED NODULIN-LIKE PROTEIN"/>
    <property type="match status" value="1"/>
</dbReference>
<dbReference type="STRING" id="1531966.A0A0A1T207"/>
<dbReference type="SUPFAM" id="SSF103473">
    <property type="entry name" value="MFS general substrate transporter"/>
    <property type="match status" value="1"/>
</dbReference>
<dbReference type="Gene3D" id="1.20.1250.20">
    <property type="entry name" value="MFS general substrate transporter like domains"/>
    <property type="match status" value="1"/>
</dbReference>
<name>A0A0A1T207_9HYPO</name>
<keyword evidence="7" id="KW-1185">Reference proteome</keyword>
<accession>A0A0A1T207</accession>
<dbReference type="InterPro" id="IPR036259">
    <property type="entry name" value="MFS_trans_sf"/>
</dbReference>
<feature type="transmembrane region" description="Helical" evidence="5">
    <location>
        <begin position="12"/>
        <end position="30"/>
    </location>
</feature>
<sequence>MHQRDLFRARVVASIAATTIALACGTSYVYSAWAPQFADKLKLSATQSNLIGLFGNVGMYATGPPVGIFIDHQRLGPRPAVLAGAFLMAVGYFPLYRAYATGSGSVPLLCFYNFLTGWGSCLAFLAAVKTSAINWPQHRGTATAFPLAAFGLSAFFFSFLGSLLFPGNPSAFLELLSWGTSGLTLLGFFFLKTYSDTSYEAVPDSDADQEHRFVTHDARQHNEPASTSPNFPSVPPLEAAGGLETSPLVSGTATPHNEEAATAIDTDRSLRVDIRGIQLLFSLDFWQLFAIMAILSGVGLMTINNIGNDVNALWKKYDEKVGEEFLVHRQQLHVSILSVCSFVGRLLSGIGSDFLVKKLQASRVWCLFLAGVIFLVAQFCAVNITSPLYLFAVSSLSGMAYGLLFGVFPSIVAETFGIRGMSQNWGFMTIAPVISGNMFNLFYGTVYDHHSIVEPDGKRNCHQGLECYRSAYLATFSACAVGLVVILAVIRHQYLAKLKETNKAHLED</sequence>
<feature type="transmembrane region" description="Helical" evidence="5">
    <location>
        <begin position="144"/>
        <end position="165"/>
    </location>
</feature>
<keyword evidence="3 5" id="KW-1133">Transmembrane helix</keyword>
<evidence type="ECO:0000313" key="7">
    <source>
        <dbReference type="Proteomes" id="UP000039046"/>
    </source>
</evidence>
<dbReference type="AlphaFoldDB" id="A0A0A1T207"/>
<proteinExistence type="predicted"/>
<reference evidence="6 7" key="1">
    <citation type="journal article" date="2015" name="Genome Announc.">
        <title>Draft Genome Sequence and Gene Annotation of the Entomopathogenic Fungus Verticillium hemipterigenum.</title>
        <authorList>
            <person name="Horn F."/>
            <person name="Habel A."/>
            <person name="Scharf D.H."/>
            <person name="Dworschak J."/>
            <person name="Brakhage A.A."/>
            <person name="Guthke R."/>
            <person name="Hertweck C."/>
            <person name="Linde J."/>
        </authorList>
    </citation>
    <scope>NUCLEOTIDE SEQUENCE [LARGE SCALE GENOMIC DNA]</scope>
</reference>
<evidence type="ECO:0008006" key="8">
    <source>
        <dbReference type="Google" id="ProtNLM"/>
    </source>
</evidence>
<feature type="transmembrane region" description="Helical" evidence="5">
    <location>
        <begin position="111"/>
        <end position="132"/>
    </location>
</feature>
<organism evidence="6 7">
    <name type="scientific">[Torrubiella] hemipterigena</name>
    <dbReference type="NCBI Taxonomy" id="1531966"/>
    <lineage>
        <taxon>Eukaryota</taxon>
        <taxon>Fungi</taxon>
        <taxon>Dikarya</taxon>
        <taxon>Ascomycota</taxon>
        <taxon>Pezizomycotina</taxon>
        <taxon>Sordariomycetes</taxon>
        <taxon>Hypocreomycetidae</taxon>
        <taxon>Hypocreales</taxon>
        <taxon>Clavicipitaceae</taxon>
        <taxon>Clavicipitaceae incertae sedis</taxon>
        <taxon>'Torrubiella' clade</taxon>
    </lineage>
</organism>
<keyword evidence="4 5" id="KW-0472">Membrane</keyword>
<keyword evidence="2 5" id="KW-0812">Transmembrane</keyword>
<dbReference type="Pfam" id="PF07690">
    <property type="entry name" value="MFS_1"/>
    <property type="match status" value="1"/>
</dbReference>
<feature type="transmembrane region" description="Helical" evidence="5">
    <location>
        <begin position="81"/>
        <end position="99"/>
    </location>
</feature>
<feature type="transmembrane region" description="Helical" evidence="5">
    <location>
        <begin position="285"/>
        <end position="307"/>
    </location>
</feature>
<feature type="transmembrane region" description="Helical" evidence="5">
    <location>
        <begin position="390"/>
        <end position="413"/>
    </location>
</feature>
<dbReference type="PANTHER" id="PTHR21576:SF158">
    <property type="entry name" value="RIBOSOMAL RNA-PROCESSING PROTEIN 12-LIKE CONSERVED DOMAIN-CONTAINING PROTEIN"/>
    <property type="match status" value="1"/>
</dbReference>
<feature type="transmembrane region" description="Helical" evidence="5">
    <location>
        <begin position="425"/>
        <end position="443"/>
    </location>
</feature>
<comment type="subcellular location">
    <subcellularLocation>
        <location evidence="1">Membrane</location>
        <topology evidence="1">Multi-pass membrane protein</topology>
    </subcellularLocation>
</comment>
<evidence type="ECO:0000256" key="1">
    <source>
        <dbReference type="ARBA" id="ARBA00004141"/>
    </source>
</evidence>
<dbReference type="PROSITE" id="PS51257">
    <property type="entry name" value="PROKAR_LIPOPROTEIN"/>
    <property type="match status" value="1"/>
</dbReference>
<dbReference type="EMBL" id="CDHN01000001">
    <property type="protein sequence ID" value="CEJ80277.1"/>
    <property type="molecule type" value="Genomic_DNA"/>
</dbReference>
<dbReference type="Proteomes" id="UP000039046">
    <property type="component" value="Unassembled WGS sequence"/>
</dbReference>
<dbReference type="InterPro" id="IPR011701">
    <property type="entry name" value="MFS"/>
</dbReference>
<gene>
    <name evidence="6" type="ORF">VHEMI00470</name>
</gene>
<evidence type="ECO:0000256" key="3">
    <source>
        <dbReference type="ARBA" id="ARBA00022989"/>
    </source>
</evidence>
<feature type="transmembrane region" description="Helical" evidence="5">
    <location>
        <begin position="364"/>
        <end position="384"/>
    </location>
</feature>
<feature type="transmembrane region" description="Helical" evidence="5">
    <location>
        <begin position="171"/>
        <end position="191"/>
    </location>
</feature>
<evidence type="ECO:0000256" key="5">
    <source>
        <dbReference type="SAM" id="Phobius"/>
    </source>
</evidence>
<feature type="transmembrane region" description="Helical" evidence="5">
    <location>
        <begin position="471"/>
        <end position="490"/>
    </location>
</feature>
<evidence type="ECO:0000256" key="4">
    <source>
        <dbReference type="ARBA" id="ARBA00023136"/>
    </source>
</evidence>
<evidence type="ECO:0000256" key="2">
    <source>
        <dbReference type="ARBA" id="ARBA00022692"/>
    </source>
</evidence>
<protein>
    <recommendedName>
        <fullName evidence="8">Nodulin-like domain-containing protein</fullName>
    </recommendedName>
</protein>
<dbReference type="GO" id="GO:0000329">
    <property type="term" value="C:fungal-type vacuole membrane"/>
    <property type="evidence" value="ECO:0007669"/>
    <property type="project" value="TreeGrafter"/>
</dbReference>
<evidence type="ECO:0000313" key="6">
    <source>
        <dbReference type="EMBL" id="CEJ80277.1"/>
    </source>
</evidence>
<dbReference type="GO" id="GO:0022857">
    <property type="term" value="F:transmembrane transporter activity"/>
    <property type="evidence" value="ECO:0007669"/>
    <property type="project" value="InterPro"/>
</dbReference>